<feature type="chain" id="PRO_5032570091" description="PEP-CTERM protein-sorting domain-containing protein" evidence="2">
    <location>
        <begin position="25"/>
        <end position="210"/>
    </location>
</feature>
<proteinExistence type="predicted"/>
<feature type="transmembrane region" description="Helical" evidence="1">
    <location>
        <begin position="182"/>
        <end position="199"/>
    </location>
</feature>
<feature type="signal peptide" evidence="2">
    <location>
        <begin position="1"/>
        <end position="24"/>
    </location>
</feature>
<keyword evidence="1" id="KW-0812">Transmembrane</keyword>
<evidence type="ECO:0008006" key="5">
    <source>
        <dbReference type="Google" id="ProtNLM"/>
    </source>
</evidence>
<keyword evidence="1" id="KW-1133">Transmembrane helix</keyword>
<dbReference type="InterPro" id="IPR013424">
    <property type="entry name" value="Ice-binding_C"/>
</dbReference>
<dbReference type="EMBL" id="JACIEV010000002">
    <property type="protein sequence ID" value="MBB4152788.1"/>
    <property type="molecule type" value="Genomic_DNA"/>
</dbReference>
<evidence type="ECO:0000256" key="1">
    <source>
        <dbReference type="SAM" id="Phobius"/>
    </source>
</evidence>
<accession>A0A840FFL7</accession>
<evidence type="ECO:0000313" key="3">
    <source>
        <dbReference type="EMBL" id="MBB4152788.1"/>
    </source>
</evidence>
<dbReference type="AlphaFoldDB" id="A0A840FFL7"/>
<protein>
    <recommendedName>
        <fullName evidence="5">PEP-CTERM protein-sorting domain-containing protein</fullName>
    </recommendedName>
</protein>
<organism evidence="3 4">
    <name type="scientific">Sphingomonas jinjuensis</name>
    <dbReference type="NCBI Taxonomy" id="535907"/>
    <lineage>
        <taxon>Bacteria</taxon>
        <taxon>Pseudomonadati</taxon>
        <taxon>Pseudomonadota</taxon>
        <taxon>Alphaproteobacteria</taxon>
        <taxon>Sphingomonadales</taxon>
        <taxon>Sphingomonadaceae</taxon>
        <taxon>Sphingomonas</taxon>
    </lineage>
</organism>
<dbReference type="RefSeq" id="WP_183982498.1">
    <property type="nucleotide sequence ID" value="NZ_JACIEV010000002.1"/>
</dbReference>
<sequence length="210" mass="21495">MFNRLTVALVGTAAAAMLPTAASATGYIQYTMSGNVSGTQVTQPMNGPGSSQTVSGRATFTYYLPATGTQGTTAYFMGGTSSFGSNSFNETGMSGTGRGQIAGTACSGTSGIDPSCGFARILDGWRGGSYDLIGTIDTFTATVMTAPVSQIGFSSYLLDLRPVTVGTGSNTRIANVAAVPEPATWVSMIAGFLLLAYSLRRRPARSTVAA</sequence>
<keyword evidence="1" id="KW-0472">Membrane</keyword>
<comment type="caution">
    <text evidence="3">The sequence shown here is derived from an EMBL/GenBank/DDBJ whole genome shotgun (WGS) entry which is preliminary data.</text>
</comment>
<keyword evidence="2" id="KW-0732">Signal</keyword>
<reference evidence="3 4" key="1">
    <citation type="submission" date="2020-08" db="EMBL/GenBank/DDBJ databases">
        <title>Genomic Encyclopedia of Type Strains, Phase IV (KMG-IV): sequencing the most valuable type-strain genomes for metagenomic binning, comparative biology and taxonomic classification.</title>
        <authorList>
            <person name="Goeker M."/>
        </authorList>
    </citation>
    <scope>NUCLEOTIDE SEQUENCE [LARGE SCALE GENOMIC DNA]</scope>
    <source>
        <strain evidence="3 4">YC6723</strain>
    </source>
</reference>
<dbReference type="Proteomes" id="UP000529795">
    <property type="component" value="Unassembled WGS sequence"/>
</dbReference>
<evidence type="ECO:0000256" key="2">
    <source>
        <dbReference type="SAM" id="SignalP"/>
    </source>
</evidence>
<keyword evidence="4" id="KW-1185">Reference proteome</keyword>
<gene>
    <name evidence="3" type="ORF">GGQ80_000676</name>
</gene>
<evidence type="ECO:0000313" key="4">
    <source>
        <dbReference type="Proteomes" id="UP000529795"/>
    </source>
</evidence>
<name>A0A840FFL7_9SPHN</name>
<dbReference type="NCBIfam" id="TIGR02595">
    <property type="entry name" value="PEP_CTERM"/>
    <property type="match status" value="1"/>
</dbReference>